<dbReference type="Proteomes" id="UP000570010">
    <property type="component" value="Unassembled WGS sequence"/>
</dbReference>
<evidence type="ECO:0000256" key="1">
    <source>
        <dbReference type="SAM" id="MobiDB-lite"/>
    </source>
</evidence>
<dbReference type="EMBL" id="JACEIO010000049">
    <property type="protein sequence ID" value="MBA4538514.1"/>
    <property type="molecule type" value="Genomic_DNA"/>
</dbReference>
<gene>
    <name evidence="3" type="ORF">G4D64_15545</name>
    <name evidence="2" type="ORF">H1Z61_15590</name>
</gene>
<proteinExistence type="predicted"/>
<evidence type="ECO:0000313" key="2">
    <source>
        <dbReference type="EMBL" id="MBA4538514.1"/>
    </source>
</evidence>
<reference evidence="3 4" key="1">
    <citation type="submission" date="2020-02" db="EMBL/GenBank/DDBJ databases">
        <title>Bacillus aquiflavi sp. nov., isolated from yellow water of strong flavor Chinese baijiu in Yibin region of China.</title>
        <authorList>
            <person name="Xie J."/>
        </authorList>
    </citation>
    <scope>NUCLEOTIDE SEQUENCE [LARGE SCALE GENOMIC DNA]</scope>
    <source>
        <strain evidence="3 4">3H-10</strain>
    </source>
</reference>
<evidence type="ECO:0000313" key="3">
    <source>
        <dbReference type="EMBL" id="NEY82877.1"/>
    </source>
</evidence>
<feature type="region of interest" description="Disordered" evidence="1">
    <location>
        <begin position="1"/>
        <end position="40"/>
    </location>
</feature>
<sequence>MAREAKSQYDQGIPLKEIRENIDKKYENTGVPSTPTPKPE</sequence>
<dbReference type="EMBL" id="JAAIWN010000051">
    <property type="protein sequence ID" value="NEY82877.1"/>
    <property type="molecule type" value="Genomic_DNA"/>
</dbReference>
<organism evidence="3 4">
    <name type="scientific">Bacillus aquiflavi</name>
    <dbReference type="NCBI Taxonomy" id="2672567"/>
    <lineage>
        <taxon>Bacteria</taxon>
        <taxon>Bacillati</taxon>
        <taxon>Bacillota</taxon>
        <taxon>Bacilli</taxon>
        <taxon>Bacillales</taxon>
        <taxon>Bacillaceae</taxon>
        <taxon>Bacillus</taxon>
    </lineage>
</organism>
<name>A0A6B3W312_9BACI</name>
<reference evidence="2 5" key="2">
    <citation type="submission" date="2020-07" db="EMBL/GenBank/DDBJ databases">
        <authorList>
            <person name="Feng H."/>
        </authorList>
    </citation>
    <scope>NUCLEOTIDE SEQUENCE [LARGE SCALE GENOMIC DNA]</scope>
    <source>
        <strain evidence="2">S-12</strain>
        <strain evidence="5">s-12</strain>
    </source>
</reference>
<accession>A0A6B3W312</accession>
<dbReference type="AlphaFoldDB" id="A0A6B3W312"/>
<keyword evidence="4" id="KW-1185">Reference proteome</keyword>
<evidence type="ECO:0000313" key="4">
    <source>
        <dbReference type="Proteomes" id="UP000472971"/>
    </source>
</evidence>
<comment type="caution">
    <text evidence="3">The sequence shown here is derived from an EMBL/GenBank/DDBJ whole genome shotgun (WGS) entry which is preliminary data.</text>
</comment>
<evidence type="ECO:0000313" key="5">
    <source>
        <dbReference type="Proteomes" id="UP000570010"/>
    </source>
</evidence>
<feature type="compositionally biased region" description="Basic and acidic residues" evidence="1">
    <location>
        <begin position="16"/>
        <end position="27"/>
    </location>
</feature>
<protein>
    <submittedName>
        <fullName evidence="3">Uncharacterized protein</fullName>
    </submittedName>
</protein>
<dbReference type="Proteomes" id="UP000472971">
    <property type="component" value="Unassembled WGS sequence"/>
</dbReference>